<evidence type="ECO:0000313" key="13">
    <source>
        <dbReference type="Proteomes" id="UP000587070"/>
    </source>
</evidence>
<dbReference type="PANTHER" id="PTHR11070">
    <property type="entry name" value="UVRD / RECB / PCRA DNA HELICASE FAMILY MEMBER"/>
    <property type="match status" value="1"/>
</dbReference>
<dbReference type="InterPro" id="IPR014016">
    <property type="entry name" value="UvrD-like_ATP-bd"/>
</dbReference>
<dbReference type="GO" id="GO:0043138">
    <property type="term" value="F:3'-5' DNA helicase activity"/>
    <property type="evidence" value="ECO:0007669"/>
    <property type="project" value="UniProtKB-EC"/>
</dbReference>
<dbReference type="GO" id="GO:0005829">
    <property type="term" value="C:cytosol"/>
    <property type="evidence" value="ECO:0007669"/>
    <property type="project" value="TreeGrafter"/>
</dbReference>
<keyword evidence="5" id="KW-0413">Isomerase</keyword>
<dbReference type="InterPro" id="IPR000212">
    <property type="entry name" value="DNA_helicase_UvrD/REP"/>
</dbReference>
<keyword evidence="1 9" id="KW-0547">Nucleotide-binding</keyword>
<organism evidence="12 13">
    <name type="scientific">Rhodocyclus tenuis</name>
    <name type="common">Rhodospirillum tenue</name>
    <dbReference type="NCBI Taxonomy" id="1066"/>
    <lineage>
        <taxon>Bacteria</taxon>
        <taxon>Pseudomonadati</taxon>
        <taxon>Pseudomonadota</taxon>
        <taxon>Betaproteobacteria</taxon>
        <taxon>Rhodocyclales</taxon>
        <taxon>Rhodocyclaceae</taxon>
        <taxon>Rhodocyclus</taxon>
    </lineage>
</organism>
<evidence type="ECO:0000313" key="12">
    <source>
        <dbReference type="EMBL" id="MBB4245661.1"/>
    </source>
</evidence>
<dbReference type="Proteomes" id="UP000587070">
    <property type="component" value="Unassembled WGS sequence"/>
</dbReference>
<keyword evidence="2 9" id="KW-0378">Hydrolase</keyword>
<keyword evidence="3 9" id="KW-0347">Helicase</keyword>
<feature type="compositionally biased region" description="Basic and acidic residues" evidence="10">
    <location>
        <begin position="825"/>
        <end position="839"/>
    </location>
</feature>
<comment type="catalytic activity">
    <reaction evidence="6">
        <text>Couples ATP hydrolysis with the unwinding of duplex DNA by translocating in the 3'-5' direction.</text>
        <dbReference type="EC" id="5.6.2.4"/>
    </reaction>
</comment>
<evidence type="ECO:0000256" key="7">
    <source>
        <dbReference type="ARBA" id="ARBA00034808"/>
    </source>
</evidence>
<feature type="domain" description="UvrD-like helicase ATP-binding" evidence="11">
    <location>
        <begin position="133"/>
        <end position="630"/>
    </location>
</feature>
<evidence type="ECO:0000256" key="2">
    <source>
        <dbReference type="ARBA" id="ARBA00022801"/>
    </source>
</evidence>
<evidence type="ECO:0000256" key="6">
    <source>
        <dbReference type="ARBA" id="ARBA00034617"/>
    </source>
</evidence>
<dbReference type="OrthoDB" id="5298826at2"/>
<proteinExistence type="predicted"/>
<feature type="binding site" evidence="9">
    <location>
        <begin position="154"/>
        <end position="161"/>
    </location>
    <ligand>
        <name>ATP</name>
        <dbReference type="ChEBI" id="CHEBI:30616"/>
    </ligand>
</feature>
<evidence type="ECO:0000256" key="8">
    <source>
        <dbReference type="ARBA" id="ARBA00048988"/>
    </source>
</evidence>
<dbReference type="GO" id="GO:0003677">
    <property type="term" value="F:DNA binding"/>
    <property type="evidence" value="ECO:0007669"/>
    <property type="project" value="InterPro"/>
</dbReference>
<evidence type="ECO:0000256" key="4">
    <source>
        <dbReference type="ARBA" id="ARBA00022840"/>
    </source>
</evidence>
<gene>
    <name evidence="12" type="ORF">GGD90_000010</name>
</gene>
<dbReference type="RefSeq" id="WP_153117165.1">
    <property type="nucleotide sequence ID" value="NZ_JACIGE010000001.1"/>
</dbReference>
<dbReference type="PANTHER" id="PTHR11070:SF63">
    <property type="entry name" value="DNA HELICASE IV"/>
    <property type="match status" value="1"/>
</dbReference>
<dbReference type="AlphaFoldDB" id="A0A840G2Z1"/>
<dbReference type="Pfam" id="PF13361">
    <property type="entry name" value="UvrD_C"/>
    <property type="match status" value="1"/>
</dbReference>
<dbReference type="GO" id="GO:0000725">
    <property type="term" value="P:recombinational repair"/>
    <property type="evidence" value="ECO:0007669"/>
    <property type="project" value="TreeGrafter"/>
</dbReference>
<dbReference type="GO" id="GO:0005524">
    <property type="term" value="F:ATP binding"/>
    <property type="evidence" value="ECO:0007669"/>
    <property type="project" value="UniProtKB-UniRule"/>
</dbReference>
<keyword evidence="13" id="KW-1185">Reference proteome</keyword>
<evidence type="ECO:0000256" key="3">
    <source>
        <dbReference type="ARBA" id="ARBA00022806"/>
    </source>
</evidence>
<sequence length="839" mass="95360">MTSPTHFSEKNPSSLRDPKKAKFFPRILAAQLGRVLGKLRLLHPESWEQGYRSGETQGDAAGYMRGHQEGHSSGYKEGFDAGQVVLEIRDHRAVDRPVPGLDDDLFEDWRLPITPHLEARMRADVLKILPAHKQPTPSQWEMILSKTPTTVVVAGAGSGKSTTLILRILLLHHYLGFELDSLTVVTFTNMSRWDFIGKFRDTFLLWGLTITSEEARTLVRTFHSMILNFARAVTGSQDMKAFEFLDGKQLSAEPDDVDINPFDFRIGMTQRSLLNKCYDDLCSNNPRFRDLMLDLLTSTLELKHLSADDDKAKRRHAMIENISARDAECTDITEKAWLTAGLLPQAGLILKQETIQIEGHPFRINGRIPEKKAVLVLGAQQYPGSDFRRAGSKFQLARELKAKQKLFQTYCYERVFWIENEDELKKLIACIRPTPGASPGFDYQIDGELSAEPILDCFVGAAGFIENLALDVSRAVNAMKFPKGSRDALFFEALGLFWPQFMSHLEQQRPRVMMFNRMFALFNECNTSTFERLPASLLRPMSHLMIDEFQDISPQIVSWVRGAQREIRRRGRDLHAGRVAQWSSMICVGDDWQSIYGWRGSAPKYFLEFKSEFKSPATSNLMLRENYRSHQYIIDAAEQIVKGIPTAPNKAATSAGPAAKNPIPVSISYRNDKYLAERAEEHYRAGESIMILFRRGAERAVVEKLLRNLLAEDEKQPKKQRRIQLMTFHKSKGLEADTVFLLGDCLFLTSSPYKNQAYRVAQLGASGDPQPYDTSQREEIRRLAYVAITRAAKHCYWFIDEPPPESGPSKPKASDGIPSNVPFFHDARRSMERSQRKAR</sequence>
<dbReference type="InterPro" id="IPR027417">
    <property type="entry name" value="P-loop_NTPase"/>
</dbReference>
<evidence type="ECO:0000256" key="5">
    <source>
        <dbReference type="ARBA" id="ARBA00023235"/>
    </source>
</evidence>
<feature type="region of interest" description="Disordered" evidence="10">
    <location>
        <begin position="801"/>
        <end position="839"/>
    </location>
</feature>
<keyword evidence="4 9" id="KW-0067">ATP-binding</keyword>
<accession>A0A840G2Z1</accession>
<comment type="caution">
    <text evidence="12">The sequence shown here is derived from an EMBL/GenBank/DDBJ whole genome shotgun (WGS) entry which is preliminary data.</text>
</comment>
<evidence type="ECO:0000256" key="9">
    <source>
        <dbReference type="PROSITE-ProRule" id="PRU00560"/>
    </source>
</evidence>
<dbReference type="Gene3D" id="3.40.50.300">
    <property type="entry name" value="P-loop containing nucleotide triphosphate hydrolases"/>
    <property type="match status" value="3"/>
</dbReference>
<evidence type="ECO:0000256" key="1">
    <source>
        <dbReference type="ARBA" id="ARBA00022741"/>
    </source>
</evidence>
<dbReference type="GO" id="GO:0016787">
    <property type="term" value="F:hydrolase activity"/>
    <property type="evidence" value="ECO:0007669"/>
    <property type="project" value="UniProtKB-UniRule"/>
</dbReference>
<comment type="catalytic activity">
    <reaction evidence="8">
        <text>ATP + H2O = ADP + phosphate + H(+)</text>
        <dbReference type="Rhea" id="RHEA:13065"/>
        <dbReference type="ChEBI" id="CHEBI:15377"/>
        <dbReference type="ChEBI" id="CHEBI:15378"/>
        <dbReference type="ChEBI" id="CHEBI:30616"/>
        <dbReference type="ChEBI" id="CHEBI:43474"/>
        <dbReference type="ChEBI" id="CHEBI:456216"/>
        <dbReference type="EC" id="5.6.2.4"/>
    </reaction>
</comment>
<dbReference type="InterPro" id="IPR014017">
    <property type="entry name" value="DNA_helicase_UvrD-like_C"/>
</dbReference>
<evidence type="ECO:0000256" key="10">
    <source>
        <dbReference type="SAM" id="MobiDB-lite"/>
    </source>
</evidence>
<name>A0A840G2Z1_RHOTE</name>
<protein>
    <recommendedName>
        <fullName evidence="7">DNA 3'-5' helicase</fullName>
        <ecNumber evidence="7">5.6.2.4</ecNumber>
    </recommendedName>
</protein>
<dbReference type="PROSITE" id="PS51198">
    <property type="entry name" value="UVRD_HELICASE_ATP_BIND"/>
    <property type="match status" value="1"/>
</dbReference>
<dbReference type="SUPFAM" id="SSF52540">
    <property type="entry name" value="P-loop containing nucleoside triphosphate hydrolases"/>
    <property type="match status" value="1"/>
</dbReference>
<evidence type="ECO:0000259" key="11">
    <source>
        <dbReference type="PROSITE" id="PS51198"/>
    </source>
</evidence>
<dbReference type="EC" id="5.6.2.4" evidence="7"/>
<dbReference type="Pfam" id="PF00580">
    <property type="entry name" value="UvrD-helicase"/>
    <property type="match status" value="2"/>
</dbReference>
<dbReference type="EMBL" id="JACIGE010000001">
    <property type="protein sequence ID" value="MBB4245661.1"/>
    <property type="molecule type" value="Genomic_DNA"/>
</dbReference>
<reference evidence="12 13" key="1">
    <citation type="submission" date="2020-08" db="EMBL/GenBank/DDBJ databases">
        <title>Genome sequencing of Purple Non-Sulfur Bacteria from various extreme environments.</title>
        <authorList>
            <person name="Mayer M."/>
        </authorList>
    </citation>
    <scope>NUCLEOTIDE SEQUENCE [LARGE SCALE GENOMIC DNA]</scope>
    <source>
        <strain evidence="12 13">2761</strain>
    </source>
</reference>